<sequence length="41" mass="4785">METTAGWRNLFANHHFVWLEAAMCITLLLHSRSFHPLTFPS</sequence>
<proteinExistence type="predicted"/>
<reference evidence="1" key="1">
    <citation type="submission" date="2014-09" db="EMBL/GenBank/DDBJ databases">
        <authorList>
            <person name="Magalhaes I.L.F."/>
            <person name="Oliveira U."/>
            <person name="Santos F.R."/>
            <person name="Vidigal T.H.D.A."/>
            <person name="Brescovit A.D."/>
            <person name="Santos A.J."/>
        </authorList>
    </citation>
    <scope>NUCLEOTIDE SEQUENCE</scope>
    <source>
        <tissue evidence="1">Shoot tissue taken approximately 20 cm above the soil surface</tissue>
    </source>
</reference>
<evidence type="ECO:0000313" key="1">
    <source>
        <dbReference type="EMBL" id="JAD79069.1"/>
    </source>
</evidence>
<organism evidence="1">
    <name type="scientific">Arundo donax</name>
    <name type="common">Giant reed</name>
    <name type="synonym">Donax arundinaceus</name>
    <dbReference type="NCBI Taxonomy" id="35708"/>
    <lineage>
        <taxon>Eukaryota</taxon>
        <taxon>Viridiplantae</taxon>
        <taxon>Streptophyta</taxon>
        <taxon>Embryophyta</taxon>
        <taxon>Tracheophyta</taxon>
        <taxon>Spermatophyta</taxon>
        <taxon>Magnoliopsida</taxon>
        <taxon>Liliopsida</taxon>
        <taxon>Poales</taxon>
        <taxon>Poaceae</taxon>
        <taxon>PACMAD clade</taxon>
        <taxon>Arundinoideae</taxon>
        <taxon>Arundineae</taxon>
        <taxon>Arundo</taxon>
    </lineage>
</organism>
<name>A0A0A9CRW3_ARUDO</name>
<reference evidence="1" key="2">
    <citation type="journal article" date="2015" name="Data Brief">
        <title>Shoot transcriptome of the giant reed, Arundo donax.</title>
        <authorList>
            <person name="Barrero R.A."/>
            <person name="Guerrero F.D."/>
            <person name="Moolhuijzen P."/>
            <person name="Goolsby J.A."/>
            <person name="Tidwell J."/>
            <person name="Bellgard S.E."/>
            <person name="Bellgard M.I."/>
        </authorList>
    </citation>
    <scope>NUCLEOTIDE SEQUENCE</scope>
    <source>
        <tissue evidence="1">Shoot tissue taken approximately 20 cm above the soil surface</tissue>
    </source>
</reference>
<protein>
    <submittedName>
        <fullName evidence="1">Uncharacterized protein</fullName>
    </submittedName>
</protein>
<dbReference type="AlphaFoldDB" id="A0A0A9CRW3"/>
<dbReference type="EMBL" id="GBRH01218826">
    <property type="protein sequence ID" value="JAD79069.1"/>
    <property type="molecule type" value="Transcribed_RNA"/>
</dbReference>
<accession>A0A0A9CRW3</accession>